<feature type="region of interest" description="Disordered" evidence="1">
    <location>
        <begin position="31"/>
        <end position="54"/>
    </location>
</feature>
<feature type="non-terminal residue" evidence="2">
    <location>
        <position position="108"/>
    </location>
</feature>
<gene>
    <name evidence="2" type="ORF">SK128_017856</name>
</gene>
<organism evidence="2 3">
    <name type="scientific">Halocaridina rubra</name>
    <name type="common">Hawaiian red shrimp</name>
    <dbReference type="NCBI Taxonomy" id="373956"/>
    <lineage>
        <taxon>Eukaryota</taxon>
        <taxon>Metazoa</taxon>
        <taxon>Ecdysozoa</taxon>
        <taxon>Arthropoda</taxon>
        <taxon>Crustacea</taxon>
        <taxon>Multicrustacea</taxon>
        <taxon>Malacostraca</taxon>
        <taxon>Eumalacostraca</taxon>
        <taxon>Eucarida</taxon>
        <taxon>Decapoda</taxon>
        <taxon>Pleocyemata</taxon>
        <taxon>Caridea</taxon>
        <taxon>Atyoidea</taxon>
        <taxon>Atyidae</taxon>
        <taxon>Halocaridina</taxon>
    </lineage>
</organism>
<reference evidence="2 3" key="1">
    <citation type="submission" date="2023-11" db="EMBL/GenBank/DDBJ databases">
        <title>Halocaridina rubra genome assembly.</title>
        <authorList>
            <person name="Smith C."/>
        </authorList>
    </citation>
    <scope>NUCLEOTIDE SEQUENCE [LARGE SCALE GENOMIC DNA]</scope>
    <source>
        <strain evidence="2">EP-1</strain>
        <tissue evidence="2">Whole</tissue>
    </source>
</reference>
<name>A0AAN8WS18_HALRR</name>
<keyword evidence="3" id="KW-1185">Reference proteome</keyword>
<dbReference type="EMBL" id="JAXCGZ010020827">
    <property type="protein sequence ID" value="KAK7065285.1"/>
    <property type="molecule type" value="Genomic_DNA"/>
</dbReference>
<dbReference type="AlphaFoldDB" id="A0AAN8WS18"/>
<protein>
    <submittedName>
        <fullName evidence="2">Uncharacterized protein</fullName>
    </submittedName>
</protein>
<sequence>MMDSSVMNLCDSDDESFSLCLSSSEAWTPKREQNCQRERKRNYKGGSSTKTRRPLEENFSNAVSNLNITSNESISEKSFPASDPIMKAKEMTDLVGTTSKECKVCKKQ</sequence>
<accession>A0AAN8WS18</accession>
<evidence type="ECO:0000256" key="1">
    <source>
        <dbReference type="SAM" id="MobiDB-lite"/>
    </source>
</evidence>
<proteinExistence type="predicted"/>
<dbReference type="Proteomes" id="UP001381693">
    <property type="component" value="Unassembled WGS sequence"/>
</dbReference>
<evidence type="ECO:0000313" key="3">
    <source>
        <dbReference type="Proteomes" id="UP001381693"/>
    </source>
</evidence>
<evidence type="ECO:0000313" key="2">
    <source>
        <dbReference type="EMBL" id="KAK7065285.1"/>
    </source>
</evidence>
<comment type="caution">
    <text evidence="2">The sequence shown here is derived from an EMBL/GenBank/DDBJ whole genome shotgun (WGS) entry which is preliminary data.</text>
</comment>